<gene>
    <name evidence="3" type="ORF">QBC47DRAFT_436614</name>
</gene>
<dbReference type="AlphaFoldDB" id="A0AAJ0BJF8"/>
<comment type="caution">
    <text evidence="3">The sequence shown here is derived from an EMBL/GenBank/DDBJ whole genome shotgun (WGS) entry which is preliminary data.</text>
</comment>
<dbReference type="Gene3D" id="3.40.50.1820">
    <property type="entry name" value="alpha/beta hydrolase"/>
    <property type="match status" value="1"/>
</dbReference>
<dbReference type="Pfam" id="PF12740">
    <property type="entry name" value="PETase"/>
    <property type="match status" value="1"/>
</dbReference>
<proteinExistence type="predicted"/>
<evidence type="ECO:0000256" key="1">
    <source>
        <dbReference type="SAM" id="SignalP"/>
    </source>
</evidence>
<keyword evidence="4" id="KW-1185">Reference proteome</keyword>
<organism evidence="3 4">
    <name type="scientific">Echria macrotheca</name>
    <dbReference type="NCBI Taxonomy" id="438768"/>
    <lineage>
        <taxon>Eukaryota</taxon>
        <taxon>Fungi</taxon>
        <taxon>Dikarya</taxon>
        <taxon>Ascomycota</taxon>
        <taxon>Pezizomycotina</taxon>
        <taxon>Sordariomycetes</taxon>
        <taxon>Sordariomycetidae</taxon>
        <taxon>Sordariales</taxon>
        <taxon>Schizotheciaceae</taxon>
        <taxon>Echria</taxon>
    </lineage>
</organism>
<feature type="signal peptide" evidence="1">
    <location>
        <begin position="1"/>
        <end position="18"/>
    </location>
</feature>
<dbReference type="InterPro" id="IPR029058">
    <property type="entry name" value="AB_hydrolase_fold"/>
</dbReference>
<evidence type="ECO:0000313" key="3">
    <source>
        <dbReference type="EMBL" id="KAK1759085.1"/>
    </source>
</evidence>
<reference evidence="3" key="1">
    <citation type="submission" date="2023-06" db="EMBL/GenBank/DDBJ databases">
        <title>Genome-scale phylogeny and comparative genomics of the fungal order Sordariales.</title>
        <authorList>
            <consortium name="Lawrence Berkeley National Laboratory"/>
            <person name="Hensen N."/>
            <person name="Bonometti L."/>
            <person name="Westerberg I."/>
            <person name="Brannstrom I.O."/>
            <person name="Guillou S."/>
            <person name="Cros-Aarteil S."/>
            <person name="Calhoun S."/>
            <person name="Haridas S."/>
            <person name="Kuo A."/>
            <person name="Mondo S."/>
            <person name="Pangilinan J."/>
            <person name="Riley R."/>
            <person name="Labutti K."/>
            <person name="Andreopoulos B."/>
            <person name="Lipzen A."/>
            <person name="Chen C."/>
            <person name="Yanf M."/>
            <person name="Daum C."/>
            <person name="Ng V."/>
            <person name="Clum A."/>
            <person name="Steindorff A."/>
            <person name="Ohm R."/>
            <person name="Martin F."/>
            <person name="Silar P."/>
            <person name="Natvig D."/>
            <person name="Lalanne C."/>
            <person name="Gautier V."/>
            <person name="Ament-Velasquez S.L."/>
            <person name="Kruys A."/>
            <person name="Hutchinson M.I."/>
            <person name="Powell A.J."/>
            <person name="Barry K."/>
            <person name="Miller A.N."/>
            <person name="Grigoriev I.V."/>
            <person name="Debuchy R."/>
            <person name="Gladieux P."/>
            <person name="Thoren M.H."/>
            <person name="Johannesson H."/>
        </authorList>
    </citation>
    <scope>NUCLEOTIDE SEQUENCE</scope>
    <source>
        <strain evidence="3">PSN4</strain>
    </source>
</reference>
<feature type="chain" id="PRO_5042614553" description="PET hydrolase/cutinase-like domain-containing protein" evidence="1">
    <location>
        <begin position="19"/>
        <end position="271"/>
    </location>
</feature>
<dbReference type="EMBL" id="MU839828">
    <property type="protein sequence ID" value="KAK1759085.1"/>
    <property type="molecule type" value="Genomic_DNA"/>
</dbReference>
<feature type="domain" description="PET hydrolase/cutinase-like" evidence="2">
    <location>
        <begin position="30"/>
        <end position="241"/>
    </location>
</feature>
<dbReference type="SUPFAM" id="SSF53474">
    <property type="entry name" value="alpha/beta-Hydrolases"/>
    <property type="match status" value="1"/>
</dbReference>
<protein>
    <recommendedName>
        <fullName evidence="2">PET hydrolase/cutinase-like domain-containing protein</fullName>
    </recommendedName>
</protein>
<evidence type="ECO:0000259" key="2">
    <source>
        <dbReference type="Pfam" id="PF12740"/>
    </source>
</evidence>
<evidence type="ECO:0000313" key="4">
    <source>
        <dbReference type="Proteomes" id="UP001239445"/>
    </source>
</evidence>
<accession>A0AAJ0BJF8</accession>
<dbReference type="InterPro" id="IPR041127">
    <property type="entry name" value="PET_hydrolase/cutinase-like"/>
</dbReference>
<sequence>MHYTVFGFLVSWGTGSLAHLLPRQAGYFTESGLPGQTIFLPTTIPAGVKIPVVVWGVGGCSDSGTSIAEFHNEIASHGIMVIVNNGPTSRSQTNATSLIAAADWAQKVAGQGKYASIDKTRIAVSGWSCGGLLAYTASRDPRFSTIGIFSSGQLDASQSVPVVSKITKPIFYFLGGNGDPAQAPGTRDYSNLPKALPAWIGTDNKGHGHAASGTFTAPSIKAAAVHWVDWLLRGNASAATFFTNNAEATAAGWMGISSQNLDKINVAPIDG</sequence>
<keyword evidence="1" id="KW-0732">Signal</keyword>
<dbReference type="Proteomes" id="UP001239445">
    <property type="component" value="Unassembled WGS sequence"/>
</dbReference>
<name>A0AAJ0BJF8_9PEZI</name>